<evidence type="ECO:0000313" key="2">
    <source>
        <dbReference type="EMBL" id="EKX49102.1"/>
    </source>
</evidence>
<evidence type="ECO:0000313" key="4">
    <source>
        <dbReference type="Proteomes" id="UP000011087"/>
    </source>
</evidence>
<proteinExistence type="predicted"/>
<evidence type="ECO:0000256" key="1">
    <source>
        <dbReference type="SAM" id="MobiDB-lite"/>
    </source>
</evidence>
<accession>L1JL90</accession>
<reference evidence="2 4" key="1">
    <citation type="journal article" date="2012" name="Nature">
        <title>Algal genomes reveal evolutionary mosaicism and the fate of nucleomorphs.</title>
        <authorList>
            <consortium name="DOE Joint Genome Institute"/>
            <person name="Curtis B.A."/>
            <person name="Tanifuji G."/>
            <person name="Burki F."/>
            <person name="Gruber A."/>
            <person name="Irimia M."/>
            <person name="Maruyama S."/>
            <person name="Arias M.C."/>
            <person name="Ball S.G."/>
            <person name="Gile G.H."/>
            <person name="Hirakawa Y."/>
            <person name="Hopkins J.F."/>
            <person name="Kuo A."/>
            <person name="Rensing S.A."/>
            <person name="Schmutz J."/>
            <person name="Symeonidi A."/>
            <person name="Elias M."/>
            <person name="Eveleigh R.J."/>
            <person name="Herman E.K."/>
            <person name="Klute M.J."/>
            <person name="Nakayama T."/>
            <person name="Obornik M."/>
            <person name="Reyes-Prieto A."/>
            <person name="Armbrust E.V."/>
            <person name="Aves S.J."/>
            <person name="Beiko R.G."/>
            <person name="Coutinho P."/>
            <person name="Dacks J.B."/>
            <person name="Durnford D.G."/>
            <person name="Fast N.M."/>
            <person name="Green B.R."/>
            <person name="Grisdale C.J."/>
            <person name="Hempel F."/>
            <person name="Henrissat B."/>
            <person name="Hoppner M.P."/>
            <person name="Ishida K."/>
            <person name="Kim E."/>
            <person name="Koreny L."/>
            <person name="Kroth P.G."/>
            <person name="Liu Y."/>
            <person name="Malik S.B."/>
            <person name="Maier U.G."/>
            <person name="McRose D."/>
            <person name="Mock T."/>
            <person name="Neilson J.A."/>
            <person name="Onodera N.T."/>
            <person name="Poole A.M."/>
            <person name="Pritham E.J."/>
            <person name="Richards T.A."/>
            <person name="Rocap G."/>
            <person name="Roy S.W."/>
            <person name="Sarai C."/>
            <person name="Schaack S."/>
            <person name="Shirato S."/>
            <person name="Slamovits C.H."/>
            <person name="Spencer D.F."/>
            <person name="Suzuki S."/>
            <person name="Worden A.Z."/>
            <person name="Zauner S."/>
            <person name="Barry K."/>
            <person name="Bell C."/>
            <person name="Bharti A.K."/>
            <person name="Crow J.A."/>
            <person name="Grimwood J."/>
            <person name="Kramer R."/>
            <person name="Lindquist E."/>
            <person name="Lucas S."/>
            <person name="Salamov A."/>
            <person name="McFadden G.I."/>
            <person name="Lane C.E."/>
            <person name="Keeling P.J."/>
            <person name="Gray M.W."/>
            <person name="Grigoriev I.V."/>
            <person name="Archibald J.M."/>
        </authorList>
    </citation>
    <scope>NUCLEOTIDE SEQUENCE</scope>
    <source>
        <strain evidence="2 4">CCMP2712</strain>
    </source>
</reference>
<protein>
    <submittedName>
        <fullName evidence="2 3">Uncharacterized protein</fullName>
    </submittedName>
</protein>
<keyword evidence="4" id="KW-1185">Reference proteome</keyword>
<reference evidence="4" key="2">
    <citation type="submission" date="2012-11" db="EMBL/GenBank/DDBJ databases">
        <authorList>
            <person name="Kuo A."/>
            <person name="Curtis B.A."/>
            <person name="Tanifuji G."/>
            <person name="Burki F."/>
            <person name="Gruber A."/>
            <person name="Irimia M."/>
            <person name="Maruyama S."/>
            <person name="Arias M.C."/>
            <person name="Ball S.G."/>
            <person name="Gile G.H."/>
            <person name="Hirakawa Y."/>
            <person name="Hopkins J.F."/>
            <person name="Rensing S.A."/>
            <person name="Schmutz J."/>
            <person name="Symeonidi A."/>
            <person name="Elias M."/>
            <person name="Eveleigh R.J."/>
            <person name="Herman E.K."/>
            <person name="Klute M.J."/>
            <person name="Nakayama T."/>
            <person name="Obornik M."/>
            <person name="Reyes-Prieto A."/>
            <person name="Armbrust E.V."/>
            <person name="Aves S.J."/>
            <person name="Beiko R.G."/>
            <person name="Coutinho P."/>
            <person name="Dacks J.B."/>
            <person name="Durnford D.G."/>
            <person name="Fast N.M."/>
            <person name="Green B.R."/>
            <person name="Grisdale C."/>
            <person name="Hempe F."/>
            <person name="Henrissat B."/>
            <person name="Hoppner M.P."/>
            <person name="Ishida K.-I."/>
            <person name="Kim E."/>
            <person name="Koreny L."/>
            <person name="Kroth P.G."/>
            <person name="Liu Y."/>
            <person name="Malik S.-B."/>
            <person name="Maier U.G."/>
            <person name="McRose D."/>
            <person name="Mock T."/>
            <person name="Neilson J.A."/>
            <person name="Onodera N.T."/>
            <person name="Poole A.M."/>
            <person name="Pritham E.J."/>
            <person name="Richards T.A."/>
            <person name="Rocap G."/>
            <person name="Roy S.W."/>
            <person name="Sarai C."/>
            <person name="Schaack S."/>
            <person name="Shirato S."/>
            <person name="Slamovits C.H."/>
            <person name="Spencer D.F."/>
            <person name="Suzuki S."/>
            <person name="Worden A.Z."/>
            <person name="Zauner S."/>
            <person name="Barry K."/>
            <person name="Bell C."/>
            <person name="Bharti A.K."/>
            <person name="Crow J.A."/>
            <person name="Grimwood J."/>
            <person name="Kramer R."/>
            <person name="Lindquist E."/>
            <person name="Lucas S."/>
            <person name="Salamov A."/>
            <person name="McFadden G.I."/>
            <person name="Lane C.E."/>
            <person name="Keeling P.J."/>
            <person name="Gray M.W."/>
            <person name="Grigoriev I.V."/>
            <person name="Archibald J.M."/>
        </authorList>
    </citation>
    <scope>NUCLEOTIDE SEQUENCE</scope>
    <source>
        <strain evidence="4">CCMP2712</strain>
    </source>
</reference>
<dbReference type="EnsemblProtists" id="EKX49102">
    <property type="protein sequence ID" value="EKX49102"/>
    <property type="gene ID" value="GUITHDRAFT_151621"/>
</dbReference>
<name>L1JL90_GUITC</name>
<feature type="compositionally biased region" description="Basic and acidic residues" evidence="1">
    <location>
        <begin position="281"/>
        <end position="291"/>
    </location>
</feature>
<reference evidence="3" key="3">
    <citation type="submission" date="2015-06" db="UniProtKB">
        <authorList>
            <consortium name="EnsemblProtists"/>
        </authorList>
    </citation>
    <scope>IDENTIFICATION</scope>
</reference>
<dbReference type="GeneID" id="17305653"/>
<dbReference type="HOGENOM" id="CLU_919649_0_0_1"/>
<feature type="region of interest" description="Disordered" evidence="1">
    <location>
        <begin position="276"/>
        <end position="303"/>
    </location>
</feature>
<dbReference type="EMBL" id="JH992983">
    <property type="protein sequence ID" value="EKX49102.1"/>
    <property type="molecule type" value="Genomic_DNA"/>
</dbReference>
<sequence length="303" mass="34961">MTHQTRVDRMTVAHNEGKMDWDREWTASDKFKRPATSWVSSVGRQSADLFAEAEMATKSIDRIKLQKLARQAEAEEKVHSRKSSFLSKTMVYNDRNRFRCIGTPLLDKEERDGMLFRSTRRFDDKENRLPTPILDTFHPYESPVKSETVLKRHSIERPAYHAGMHRNWNEMKERAARGDQSARRINVVGYGSKTSIIFSKEAPDKDELRDVAGFSPRPSSRLSTGRLYDHRRPIAKYGKLIYGGRTILVPMTANQPHPQRIFLDTHYNGWVGQAVGSRAPTRHEREVDQKMSLRSGKPPRTVP</sequence>
<evidence type="ECO:0000313" key="3">
    <source>
        <dbReference type="EnsemblProtists" id="EKX49102"/>
    </source>
</evidence>
<dbReference type="PaxDb" id="55529-EKX49102"/>
<dbReference type="Proteomes" id="UP000011087">
    <property type="component" value="Unassembled WGS sequence"/>
</dbReference>
<dbReference type="AlphaFoldDB" id="L1JL90"/>
<gene>
    <name evidence="2" type="ORF">GUITHDRAFT_151621</name>
</gene>
<dbReference type="RefSeq" id="XP_005836082.1">
    <property type="nucleotide sequence ID" value="XM_005836025.1"/>
</dbReference>
<organism evidence="2">
    <name type="scientific">Guillardia theta (strain CCMP2712)</name>
    <name type="common">Cryptophyte</name>
    <dbReference type="NCBI Taxonomy" id="905079"/>
    <lineage>
        <taxon>Eukaryota</taxon>
        <taxon>Cryptophyceae</taxon>
        <taxon>Pyrenomonadales</taxon>
        <taxon>Geminigeraceae</taxon>
        <taxon>Guillardia</taxon>
    </lineage>
</organism>
<dbReference type="KEGG" id="gtt:GUITHDRAFT_151621"/>